<feature type="non-terminal residue" evidence="1">
    <location>
        <position position="117"/>
    </location>
</feature>
<reference evidence="2" key="1">
    <citation type="submission" date="2021-01" db="EMBL/GenBank/DDBJ databases">
        <title>Caligus Genome Assembly.</title>
        <authorList>
            <person name="Gallardo-Escarate C."/>
        </authorList>
    </citation>
    <scope>NUCLEOTIDE SEQUENCE [LARGE SCALE GENOMIC DNA]</scope>
</reference>
<organism evidence="1 2">
    <name type="scientific">Caligus rogercresseyi</name>
    <name type="common">Sea louse</name>
    <dbReference type="NCBI Taxonomy" id="217165"/>
    <lineage>
        <taxon>Eukaryota</taxon>
        <taxon>Metazoa</taxon>
        <taxon>Ecdysozoa</taxon>
        <taxon>Arthropoda</taxon>
        <taxon>Crustacea</taxon>
        <taxon>Multicrustacea</taxon>
        <taxon>Hexanauplia</taxon>
        <taxon>Copepoda</taxon>
        <taxon>Siphonostomatoida</taxon>
        <taxon>Caligidae</taxon>
        <taxon>Caligus</taxon>
    </lineage>
</organism>
<dbReference type="OrthoDB" id="205993at2759"/>
<dbReference type="AlphaFoldDB" id="A0A7T8QWX8"/>
<proteinExistence type="predicted"/>
<accession>A0A7T8QWX8</accession>
<keyword evidence="2" id="KW-1185">Reference proteome</keyword>
<dbReference type="Proteomes" id="UP000595437">
    <property type="component" value="Chromosome 2"/>
</dbReference>
<dbReference type="GO" id="GO:1990112">
    <property type="term" value="C:RQC complex"/>
    <property type="evidence" value="ECO:0007669"/>
    <property type="project" value="TreeGrafter"/>
</dbReference>
<gene>
    <name evidence="1" type="ORF">FKW44_003423</name>
</gene>
<dbReference type="EMBL" id="CP045891">
    <property type="protein sequence ID" value="QQP58189.1"/>
    <property type="molecule type" value="Genomic_DNA"/>
</dbReference>
<sequence length="117" mass="13661">MILSLDPVIDPLGIFLLIDFYAIKARQFSWFISFFHEYEKSRNLIQLPNFAYSLALAYFHHSQENKNESEELEAKADEYLQKALIMFPGILLPLMDKCSIEPDVEISAESFFIYSQL</sequence>
<evidence type="ECO:0000313" key="1">
    <source>
        <dbReference type="EMBL" id="QQP58189.1"/>
    </source>
</evidence>
<protein>
    <submittedName>
        <fullName evidence="1">Uncharacterized protein</fullName>
    </submittedName>
</protein>
<dbReference type="InterPro" id="IPR006994">
    <property type="entry name" value="TCF25/Rqc1"/>
</dbReference>
<dbReference type="Pfam" id="PF04910">
    <property type="entry name" value="Tcf25"/>
    <property type="match status" value="1"/>
</dbReference>
<name>A0A7T8QWX8_CALRO</name>
<evidence type="ECO:0000313" key="2">
    <source>
        <dbReference type="Proteomes" id="UP000595437"/>
    </source>
</evidence>
<dbReference type="PANTHER" id="PTHR22684:SF0">
    <property type="entry name" value="RIBOSOME QUALITY CONTROL COMPLEX SUBUNIT TCF25"/>
    <property type="match status" value="1"/>
</dbReference>
<dbReference type="PANTHER" id="PTHR22684">
    <property type="entry name" value="NULP1-RELATED"/>
    <property type="match status" value="1"/>
</dbReference>